<proteinExistence type="predicted"/>
<organism evidence="1">
    <name type="scientific">marine sediment metagenome</name>
    <dbReference type="NCBI Taxonomy" id="412755"/>
    <lineage>
        <taxon>unclassified sequences</taxon>
        <taxon>metagenomes</taxon>
        <taxon>ecological metagenomes</taxon>
    </lineage>
</organism>
<sequence>DRFLISRDKSLLESLVKISKINKWRKKSRVRLL</sequence>
<gene>
    <name evidence="1" type="ORF">S01H1_53795</name>
</gene>
<dbReference type="EMBL" id="BARS01034854">
    <property type="protein sequence ID" value="GAG26652.1"/>
    <property type="molecule type" value="Genomic_DNA"/>
</dbReference>
<dbReference type="AlphaFoldDB" id="X0WTW7"/>
<name>X0WTW7_9ZZZZ</name>
<reference evidence="1" key="1">
    <citation type="journal article" date="2014" name="Front. Microbiol.">
        <title>High frequency of phylogenetically diverse reductive dehalogenase-homologous genes in deep subseafloor sedimentary metagenomes.</title>
        <authorList>
            <person name="Kawai M."/>
            <person name="Futagami T."/>
            <person name="Toyoda A."/>
            <person name="Takaki Y."/>
            <person name="Nishi S."/>
            <person name="Hori S."/>
            <person name="Arai W."/>
            <person name="Tsubouchi T."/>
            <person name="Morono Y."/>
            <person name="Uchiyama I."/>
            <person name="Ito T."/>
            <person name="Fujiyama A."/>
            <person name="Inagaki F."/>
            <person name="Takami H."/>
        </authorList>
    </citation>
    <scope>NUCLEOTIDE SEQUENCE</scope>
    <source>
        <strain evidence="1">Expedition CK06-06</strain>
    </source>
</reference>
<feature type="non-terminal residue" evidence="1">
    <location>
        <position position="1"/>
    </location>
</feature>
<accession>X0WTW7</accession>
<evidence type="ECO:0000313" key="1">
    <source>
        <dbReference type="EMBL" id="GAG26652.1"/>
    </source>
</evidence>
<comment type="caution">
    <text evidence="1">The sequence shown here is derived from an EMBL/GenBank/DDBJ whole genome shotgun (WGS) entry which is preliminary data.</text>
</comment>
<protein>
    <submittedName>
        <fullName evidence="1">Uncharacterized protein</fullName>
    </submittedName>
</protein>